<dbReference type="STRING" id="1094508.Tsac_0509"/>
<dbReference type="EMBL" id="CP003184">
    <property type="protein sequence ID" value="AFK85535.1"/>
    <property type="molecule type" value="Genomic_DNA"/>
</dbReference>
<dbReference type="KEGG" id="tsh:Tsac_0509"/>
<name>I3VSP0_THESW</name>
<dbReference type="Gene3D" id="1.10.530.10">
    <property type="match status" value="1"/>
</dbReference>
<dbReference type="Proteomes" id="UP000006178">
    <property type="component" value="Chromosome"/>
</dbReference>
<dbReference type="PATRIC" id="fig|1094508.3.peg.514"/>
<dbReference type="AlphaFoldDB" id="I3VSP0"/>
<keyword evidence="2" id="KW-1185">Reference proteome</keyword>
<dbReference type="BioCyc" id="TSAC1094508:GLMA-506-MONOMER"/>
<evidence type="ECO:0000313" key="2">
    <source>
        <dbReference type="Proteomes" id="UP000006178"/>
    </source>
</evidence>
<sequence length="204" mass="22006">MSCSSKYQCPTQPLSPTDFINNYVEFARYASYQLKWPVALILAQWSIESNWGLVDICDPCNNPANTGRPTGNCPCTQYSDLCDGVSIGYISFAQNNYDHSGSGKTYANLVADAFSSGSFTIPNSNNYGCLPGAGTNVIGDLKPACAALGSSGWAQTDYCYCSAGTGTSCCNNSNWAGQTLYERAINYFADYDYIDTTTTYPSCC</sequence>
<proteinExistence type="predicted"/>
<accession>I3VSP0</accession>
<gene>
    <name evidence="1" type="ordered locus">Tsac_0509</name>
</gene>
<evidence type="ECO:0000313" key="1">
    <source>
        <dbReference type="EMBL" id="AFK85535.1"/>
    </source>
</evidence>
<reference evidence="1 2" key="1">
    <citation type="journal article" date="2014" name="Appl. Environ. Microbiol.">
        <title>Profile of Secreted Hydrolases, Associated Proteins, and SlpA in Thermoanaerobacterium saccharolyticum during the Degradation of Hemicellulose.</title>
        <authorList>
            <person name="Currie D.H."/>
            <person name="Guss A.M."/>
            <person name="Herring C.D."/>
            <person name="Giannone R.J."/>
            <person name="Johnson C.M."/>
            <person name="Lankford P.K."/>
            <person name="Brown S.D."/>
            <person name="Hettich R.L."/>
            <person name="Lynd L.R."/>
        </authorList>
    </citation>
    <scope>NUCLEOTIDE SEQUENCE [LARGE SCALE GENOMIC DNA]</scope>
    <source>
        <strain evidence="2">DSM 8691 / JW/SL-YS485</strain>
    </source>
</reference>
<organism evidence="1 2">
    <name type="scientific">Thermoanaerobacterium saccharolyticum (strain DSM 8691 / JW/SL-YS485)</name>
    <dbReference type="NCBI Taxonomy" id="1094508"/>
    <lineage>
        <taxon>Bacteria</taxon>
        <taxon>Bacillati</taxon>
        <taxon>Bacillota</taxon>
        <taxon>Clostridia</taxon>
        <taxon>Thermoanaerobacterales</taxon>
        <taxon>Thermoanaerobacteraceae</taxon>
        <taxon>Thermoanaerobacterium</taxon>
    </lineage>
</organism>
<dbReference type="RefSeq" id="WP_014757454.1">
    <property type="nucleotide sequence ID" value="NC_017992.1"/>
</dbReference>
<protein>
    <submittedName>
        <fullName evidence="1">Uncharacterized protein</fullName>
    </submittedName>
</protein>